<dbReference type="InterPro" id="IPR005318">
    <property type="entry name" value="OM_porin_bac"/>
</dbReference>
<proteinExistence type="inferred from homology"/>
<gene>
    <name evidence="4" type="ORF">A9C11_19120</name>
</gene>
<dbReference type="InterPro" id="IPR023614">
    <property type="entry name" value="Porin_dom_sf"/>
</dbReference>
<dbReference type="Gene3D" id="2.40.160.10">
    <property type="entry name" value="Porin"/>
    <property type="match status" value="1"/>
</dbReference>
<dbReference type="PANTHER" id="PTHR34596:SF2">
    <property type="entry name" value="CHITOPORIN"/>
    <property type="match status" value="1"/>
</dbReference>
<keyword evidence="2" id="KW-0813">Transport</keyword>
<dbReference type="Pfam" id="PF03573">
    <property type="entry name" value="OprD"/>
    <property type="match status" value="1"/>
</dbReference>
<dbReference type="GO" id="GO:0016020">
    <property type="term" value="C:membrane"/>
    <property type="evidence" value="ECO:0007669"/>
    <property type="project" value="InterPro"/>
</dbReference>
<evidence type="ECO:0000256" key="1">
    <source>
        <dbReference type="ARBA" id="ARBA00009075"/>
    </source>
</evidence>
<evidence type="ECO:0000256" key="2">
    <source>
        <dbReference type="ARBA" id="ARBA00022448"/>
    </source>
</evidence>
<dbReference type="GO" id="GO:0015288">
    <property type="term" value="F:porin activity"/>
    <property type="evidence" value="ECO:0007669"/>
    <property type="project" value="TreeGrafter"/>
</dbReference>
<accession>A0A1A9KG34</accession>
<dbReference type="EMBL" id="CP015878">
    <property type="protein sequence ID" value="ANI15953.1"/>
    <property type="molecule type" value="Genomic_DNA"/>
</dbReference>
<dbReference type="AlphaFoldDB" id="A0A1A9KG34"/>
<dbReference type="Proteomes" id="UP000077748">
    <property type="component" value="Chromosome"/>
</dbReference>
<keyword evidence="3" id="KW-0732">Signal</keyword>
<organism evidence="4 5">
    <name type="scientific">Pseudomonas citronellolis</name>
    <dbReference type="NCBI Taxonomy" id="53408"/>
    <lineage>
        <taxon>Bacteria</taxon>
        <taxon>Pseudomonadati</taxon>
        <taxon>Pseudomonadota</taxon>
        <taxon>Gammaproteobacteria</taxon>
        <taxon>Pseudomonadales</taxon>
        <taxon>Pseudomonadaceae</taxon>
        <taxon>Pseudomonas</taxon>
    </lineage>
</organism>
<dbReference type="PANTHER" id="PTHR34596">
    <property type="entry name" value="CHITOPORIN"/>
    <property type="match status" value="1"/>
</dbReference>
<evidence type="ECO:0000313" key="4">
    <source>
        <dbReference type="EMBL" id="ANI15953.1"/>
    </source>
</evidence>
<evidence type="ECO:0000313" key="5">
    <source>
        <dbReference type="Proteomes" id="UP000077748"/>
    </source>
</evidence>
<dbReference type="RefSeq" id="WP_064583583.1">
    <property type="nucleotide sequence ID" value="NZ_CP015878.1"/>
</dbReference>
<reference evidence="4 5" key="1">
    <citation type="submission" date="2016-05" db="EMBL/GenBank/DDBJ databases">
        <title>Genome Sequence of Pseudomonas citronellolis Strain SJTE-3, an Estrogens and Persistent Organic Pollutants degradation strain.</title>
        <authorList>
            <person name="Liang R."/>
        </authorList>
    </citation>
    <scope>NUCLEOTIDE SEQUENCE [LARGE SCALE GENOMIC DNA]</scope>
    <source>
        <strain evidence="4 5">SJTE-3</strain>
    </source>
</reference>
<name>A0A1A9KG34_9PSED</name>
<evidence type="ECO:0000256" key="3">
    <source>
        <dbReference type="ARBA" id="ARBA00022729"/>
    </source>
</evidence>
<comment type="similarity">
    <text evidence="1">Belongs to the outer membrane porin (Opr) (TC 1.B.25) family.</text>
</comment>
<protein>
    <submittedName>
        <fullName evidence="4">Porin</fullName>
    </submittedName>
</protein>
<sequence>MSNHPKLSLAVLASGTLAALPQVEAGEGLVEGASATLQARNYYFSRDYSDIVGASRQSKAEEWAQGFILDFRSGYTPGPVGFGVDAIGLLGLKLDSSPDRANTGLLPVDGDGRAPDDYSRLGVALKAKVSHSELKLGELQPNLPVLPASDNRLLPPTYQGAMLASSEIPGLALQAGRLKSYSMRNEAGTSDLQAMVGATPYRQVESDAFNFAGGDYDFNAKRTRASLWYGQLEDIYRQGFVGLKHSQSVGDWVLGGNLGYYDANEDGKRLLGKLDNRAFYALLSARRGGHSFYVGYQGMFGDDGFPRVFPNVAPLGNEVPTFMFASADERSWQVRHDYDFAALGIPGLSTTLRYLRGSNVDTGRGFEGRDRERDLELAYTLQGGPLAGLNVRLRNAVARSNYLTDVDENRLILSYTWKLF</sequence>